<evidence type="ECO:0000259" key="1">
    <source>
        <dbReference type="Pfam" id="PF09861"/>
    </source>
</evidence>
<dbReference type="Gene3D" id="3.40.50.11440">
    <property type="match status" value="1"/>
</dbReference>
<name>J9G250_9ZZZZ</name>
<sequence length="98" mass="10373">MKAGETVAIVISDITRLCGTAEFLPIIIDELNSVGVQDADITIVVATGTHRGHTAEENEIVCGKDIVNRIKIVQHDSRKSSELVSIGVTSAGNKGCNK</sequence>
<dbReference type="InterPro" id="IPR048068">
    <property type="entry name" value="LarA-like"/>
</dbReference>
<proteinExistence type="predicted"/>
<gene>
    <name evidence="2" type="ORF">EVA_10970</name>
</gene>
<dbReference type="AlphaFoldDB" id="J9G250"/>
<feature type="domain" description="LarA-like N-terminal" evidence="1">
    <location>
        <begin position="2"/>
        <end position="93"/>
    </location>
</feature>
<dbReference type="GO" id="GO:0050043">
    <property type="term" value="F:lactate racemase activity"/>
    <property type="evidence" value="ECO:0007669"/>
    <property type="project" value="InterPro"/>
</dbReference>
<organism evidence="2">
    <name type="scientific">gut metagenome</name>
    <dbReference type="NCBI Taxonomy" id="749906"/>
    <lineage>
        <taxon>unclassified sequences</taxon>
        <taxon>metagenomes</taxon>
        <taxon>organismal metagenomes</taxon>
    </lineage>
</organism>
<dbReference type="InterPro" id="IPR018657">
    <property type="entry name" value="LarA-like_N"/>
</dbReference>
<dbReference type="EMBL" id="AMCI01003171">
    <property type="protein sequence ID" value="EJX00924.1"/>
    <property type="molecule type" value="Genomic_DNA"/>
</dbReference>
<dbReference type="Pfam" id="PF09861">
    <property type="entry name" value="Lar_N"/>
    <property type="match status" value="1"/>
</dbReference>
<accession>J9G250</accession>
<reference evidence="2" key="1">
    <citation type="journal article" date="2012" name="PLoS ONE">
        <title>Gene sets for utilization of primary and secondary nutrition supplies in the distal gut of endangered iberian lynx.</title>
        <authorList>
            <person name="Alcaide M."/>
            <person name="Messina E."/>
            <person name="Richter M."/>
            <person name="Bargiela R."/>
            <person name="Peplies J."/>
            <person name="Huws S.A."/>
            <person name="Newbold C.J."/>
            <person name="Golyshin P.N."/>
            <person name="Simon M.A."/>
            <person name="Lopez G."/>
            <person name="Yakimov M.M."/>
            <person name="Ferrer M."/>
        </authorList>
    </citation>
    <scope>NUCLEOTIDE SEQUENCE</scope>
</reference>
<protein>
    <recommendedName>
        <fullName evidence="1">LarA-like N-terminal domain-containing protein</fullName>
    </recommendedName>
</protein>
<dbReference type="PANTHER" id="PTHR33171:SF17">
    <property type="entry name" value="LARA-LIKE N-TERMINAL DOMAIN-CONTAINING PROTEIN"/>
    <property type="match status" value="1"/>
</dbReference>
<comment type="caution">
    <text evidence="2">The sequence shown here is derived from an EMBL/GenBank/DDBJ whole genome shotgun (WGS) entry which is preliminary data.</text>
</comment>
<evidence type="ECO:0000313" key="2">
    <source>
        <dbReference type="EMBL" id="EJX00924.1"/>
    </source>
</evidence>
<dbReference type="PANTHER" id="PTHR33171">
    <property type="entry name" value="LAR_N DOMAIN-CONTAINING PROTEIN"/>
    <property type="match status" value="1"/>
</dbReference>